<dbReference type="AlphaFoldDB" id="A0AAV4IZM4"/>
<protein>
    <submittedName>
        <fullName evidence="2">HRAS-like suppressor 3</fullName>
    </submittedName>
</protein>
<dbReference type="PROSITE" id="PS51934">
    <property type="entry name" value="LRAT"/>
    <property type="match status" value="1"/>
</dbReference>
<feature type="domain" description="LRAT" evidence="1">
    <location>
        <begin position="28"/>
        <end position="103"/>
    </location>
</feature>
<gene>
    <name evidence="2" type="ORF">ElyMa_006781700</name>
</gene>
<feature type="non-terminal residue" evidence="2">
    <location>
        <position position="103"/>
    </location>
</feature>
<dbReference type="EMBL" id="BMAT01013594">
    <property type="protein sequence ID" value="GFS15889.1"/>
    <property type="molecule type" value="Genomic_DNA"/>
</dbReference>
<keyword evidence="3" id="KW-1185">Reference proteome</keyword>
<proteinExistence type="predicted"/>
<evidence type="ECO:0000313" key="2">
    <source>
        <dbReference type="EMBL" id="GFS15889.1"/>
    </source>
</evidence>
<sequence length="103" mass="11319">MASSSTTERKLITHEEDFAKFGIEAGSRLKIKRPGYSHWAIYLGHGEVCHLTQDRSVKIPRLRAVSKASAGSLPVEVVIESFTEMTKGGKATVEVDNSADSKW</sequence>
<dbReference type="Pfam" id="PF04970">
    <property type="entry name" value="LRAT"/>
    <property type="match status" value="1"/>
</dbReference>
<accession>A0AAV4IZM4</accession>
<dbReference type="InterPro" id="IPR007053">
    <property type="entry name" value="LRAT_dom"/>
</dbReference>
<evidence type="ECO:0000259" key="1">
    <source>
        <dbReference type="PROSITE" id="PS51934"/>
    </source>
</evidence>
<dbReference type="Gene3D" id="3.90.1720.10">
    <property type="entry name" value="endopeptidase domain like (from Nostoc punctiforme)"/>
    <property type="match status" value="1"/>
</dbReference>
<name>A0AAV4IZM4_9GAST</name>
<dbReference type="Proteomes" id="UP000762676">
    <property type="component" value="Unassembled WGS sequence"/>
</dbReference>
<comment type="caution">
    <text evidence="2">The sequence shown here is derived from an EMBL/GenBank/DDBJ whole genome shotgun (WGS) entry which is preliminary data.</text>
</comment>
<organism evidence="2 3">
    <name type="scientific">Elysia marginata</name>
    <dbReference type="NCBI Taxonomy" id="1093978"/>
    <lineage>
        <taxon>Eukaryota</taxon>
        <taxon>Metazoa</taxon>
        <taxon>Spiralia</taxon>
        <taxon>Lophotrochozoa</taxon>
        <taxon>Mollusca</taxon>
        <taxon>Gastropoda</taxon>
        <taxon>Heterobranchia</taxon>
        <taxon>Euthyneura</taxon>
        <taxon>Panpulmonata</taxon>
        <taxon>Sacoglossa</taxon>
        <taxon>Placobranchoidea</taxon>
        <taxon>Plakobranchidae</taxon>
        <taxon>Elysia</taxon>
    </lineage>
</organism>
<evidence type="ECO:0000313" key="3">
    <source>
        <dbReference type="Proteomes" id="UP000762676"/>
    </source>
</evidence>
<reference evidence="2 3" key="1">
    <citation type="journal article" date="2021" name="Elife">
        <title>Chloroplast acquisition without the gene transfer in kleptoplastic sea slugs, Plakobranchus ocellatus.</title>
        <authorList>
            <person name="Maeda T."/>
            <person name="Takahashi S."/>
            <person name="Yoshida T."/>
            <person name="Shimamura S."/>
            <person name="Takaki Y."/>
            <person name="Nagai Y."/>
            <person name="Toyoda A."/>
            <person name="Suzuki Y."/>
            <person name="Arimoto A."/>
            <person name="Ishii H."/>
            <person name="Satoh N."/>
            <person name="Nishiyama T."/>
            <person name="Hasebe M."/>
            <person name="Maruyama T."/>
            <person name="Minagawa J."/>
            <person name="Obokata J."/>
            <person name="Shigenobu S."/>
        </authorList>
    </citation>
    <scope>NUCLEOTIDE SEQUENCE [LARGE SCALE GENOMIC DNA]</scope>
</reference>